<dbReference type="Proteomes" id="UP001595789">
    <property type="component" value="Unassembled WGS sequence"/>
</dbReference>
<dbReference type="InterPro" id="IPR009057">
    <property type="entry name" value="Homeodomain-like_sf"/>
</dbReference>
<proteinExistence type="predicted"/>
<sequence length="302" mass="34819">MVKHQTLGEYSSSLPESVKTDHRIGGHFVAIRLDEFSAENIEASRIYSRKDFYKITLATGHATFHSKNKEYHIRPDECALIFTNREIPYRWDVHTENCSGYSCMFTEDFLPPHCFLRKSDCTIFDSNSRSVFPLNKSQKDFFSNLFLKMLSEQESSYSYKYDLLFLYVLECIHAAMKMEPDLGSTGRNASNRLNESFKALMASQFPIVNPSQQIELRTAQAFAERLAVHTNHLNRSLKAVTGYTTKKLIMDRIMQEANALLLYSDWTISQISYSLGFDQPTHFTQAFKLSTGKTPSYIRKNI</sequence>
<evidence type="ECO:0000256" key="2">
    <source>
        <dbReference type="ARBA" id="ARBA00023125"/>
    </source>
</evidence>
<dbReference type="SMART" id="SM00342">
    <property type="entry name" value="HTH_ARAC"/>
    <property type="match status" value="1"/>
</dbReference>
<dbReference type="PANTHER" id="PTHR43280:SF32">
    <property type="entry name" value="TRANSCRIPTIONAL REGULATORY PROTEIN"/>
    <property type="match status" value="1"/>
</dbReference>
<evidence type="ECO:0000313" key="5">
    <source>
        <dbReference type="EMBL" id="MFC4209775.1"/>
    </source>
</evidence>
<dbReference type="RefSeq" id="WP_378981016.1">
    <property type="nucleotide sequence ID" value="NZ_JBHSBW010000003.1"/>
</dbReference>
<keyword evidence="3" id="KW-0804">Transcription</keyword>
<evidence type="ECO:0000256" key="3">
    <source>
        <dbReference type="ARBA" id="ARBA00023163"/>
    </source>
</evidence>
<keyword evidence="1" id="KW-0805">Transcription regulation</keyword>
<keyword evidence="6" id="KW-1185">Reference proteome</keyword>
<protein>
    <submittedName>
        <fullName evidence="5">Helix-turn-helix domain-containing protein</fullName>
    </submittedName>
</protein>
<evidence type="ECO:0000256" key="1">
    <source>
        <dbReference type="ARBA" id="ARBA00023015"/>
    </source>
</evidence>
<gene>
    <name evidence="5" type="ORF">ACFOWA_01195</name>
</gene>
<feature type="domain" description="HTH araC/xylS-type" evidence="4">
    <location>
        <begin position="218"/>
        <end position="301"/>
    </location>
</feature>
<evidence type="ECO:0000313" key="6">
    <source>
        <dbReference type="Proteomes" id="UP001595789"/>
    </source>
</evidence>
<reference evidence="6" key="1">
    <citation type="journal article" date="2019" name="Int. J. Syst. Evol. Microbiol.">
        <title>The Global Catalogue of Microorganisms (GCM) 10K type strain sequencing project: providing services to taxonomists for standard genome sequencing and annotation.</title>
        <authorList>
            <consortium name="The Broad Institute Genomics Platform"/>
            <consortium name="The Broad Institute Genome Sequencing Center for Infectious Disease"/>
            <person name="Wu L."/>
            <person name="Ma J."/>
        </authorList>
    </citation>
    <scope>NUCLEOTIDE SEQUENCE [LARGE SCALE GENOMIC DNA]</scope>
    <source>
        <strain evidence="6">CCM 8691</strain>
    </source>
</reference>
<name>A0ABV8P3E7_9SPHI</name>
<dbReference type="Pfam" id="PF12833">
    <property type="entry name" value="HTH_18"/>
    <property type="match status" value="1"/>
</dbReference>
<dbReference type="EMBL" id="JBHSBW010000003">
    <property type="protein sequence ID" value="MFC4209775.1"/>
    <property type="molecule type" value="Genomic_DNA"/>
</dbReference>
<dbReference type="Gene3D" id="1.10.10.60">
    <property type="entry name" value="Homeodomain-like"/>
    <property type="match status" value="1"/>
</dbReference>
<comment type="caution">
    <text evidence="5">The sequence shown here is derived from an EMBL/GenBank/DDBJ whole genome shotgun (WGS) entry which is preliminary data.</text>
</comment>
<dbReference type="InterPro" id="IPR018060">
    <property type="entry name" value="HTH_AraC"/>
</dbReference>
<organism evidence="5 6">
    <name type="scientific">Pedobacter lithocola</name>
    <dbReference type="NCBI Taxonomy" id="1908239"/>
    <lineage>
        <taxon>Bacteria</taxon>
        <taxon>Pseudomonadati</taxon>
        <taxon>Bacteroidota</taxon>
        <taxon>Sphingobacteriia</taxon>
        <taxon>Sphingobacteriales</taxon>
        <taxon>Sphingobacteriaceae</taxon>
        <taxon>Pedobacter</taxon>
    </lineage>
</organism>
<dbReference type="PANTHER" id="PTHR43280">
    <property type="entry name" value="ARAC-FAMILY TRANSCRIPTIONAL REGULATOR"/>
    <property type="match status" value="1"/>
</dbReference>
<evidence type="ECO:0000259" key="4">
    <source>
        <dbReference type="PROSITE" id="PS01124"/>
    </source>
</evidence>
<accession>A0ABV8P3E7</accession>
<dbReference type="PROSITE" id="PS01124">
    <property type="entry name" value="HTH_ARAC_FAMILY_2"/>
    <property type="match status" value="1"/>
</dbReference>
<keyword evidence="2" id="KW-0238">DNA-binding</keyword>
<dbReference type="SUPFAM" id="SSF46689">
    <property type="entry name" value="Homeodomain-like"/>
    <property type="match status" value="1"/>
</dbReference>